<comment type="subcellular location">
    <subcellularLocation>
        <location evidence="8">Cytoplasm</location>
    </subcellularLocation>
</comment>
<dbReference type="Pfam" id="PF01678">
    <property type="entry name" value="DAP_epimerase"/>
    <property type="match status" value="2"/>
</dbReference>
<feature type="active site" evidence="9">
    <location>
        <position position="77"/>
    </location>
</feature>
<feature type="binding site" evidence="8">
    <location>
        <begin position="78"/>
        <end position="79"/>
    </location>
    <ligand>
        <name>substrate</name>
    </ligand>
</feature>
<dbReference type="PANTHER" id="PTHR31689:SF0">
    <property type="entry name" value="DIAMINOPIMELATE EPIMERASE"/>
    <property type="match status" value="1"/>
</dbReference>
<evidence type="ECO:0000256" key="2">
    <source>
        <dbReference type="ARBA" id="ARBA00010219"/>
    </source>
</evidence>
<feature type="site" description="Could be important to modulate the pK values of the two catalytic cysteine residues" evidence="8">
    <location>
        <position position="166"/>
    </location>
</feature>
<sequence length="296" mass="33080">MQSSMVDFAKMEGIGNKILVIDMRGCHDNITSDAINALSTDDNTHFDQIMLIHDFQDASVDAFIRIINCDGSEVQSCGNGMRCVVRFLTSRMKRKSFTFETIRGILVAKENRDGSISVDMGEPILDWKLIPLARSFDKMDRDRFHIGPVNHLFLRNPFVVSMGNPHAIFFVEDDLYHYDLASFGNLLAKHPMFSEGVNLSIARVTSLESLDLRTWERGVGLTAACGSAACASVVASGCLHKTNRAVSVKMLGGGLLIEWHDNNHVFMTGEAKKEWEGKLDIKTGKWIKKNEDDEAY</sequence>
<dbReference type="GeneID" id="93076858"/>
<protein>
    <recommendedName>
        <fullName evidence="3 8">Diaminopimelate epimerase</fullName>
        <shortName evidence="8">DAP epimerase</shortName>
        <ecNumber evidence="3 8">5.1.1.7</ecNumber>
    </recommendedName>
    <alternativeName>
        <fullName evidence="8">PLP-independent amino acid racemase</fullName>
    </alternativeName>
</protein>
<evidence type="ECO:0000256" key="6">
    <source>
        <dbReference type="ARBA" id="ARBA00023235"/>
    </source>
</evidence>
<dbReference type="EC" id="5.1.1.7" evidence="3 8"/>
<dbReference type="InterPro" id="IPR001653">
    <property type="entry name" value="DAP_epimerase_DapF"/>
</dbReference>
<feature type="active site" description="Proton acceptor" evidence="8">
    <location>
        <position position="225"/>
    </location>
</feature>
<dbReference type="SUPFAM" id="SSF54506">
    <property type="entry name" value="Diaminopimelate epimerase-like"/>
    <property type="match status" value="2"/>
</dbReference>
<evidence type="ECO:0000256" key="7">
    <source>
        <dbReference type="ARBA" id="ARBA00051712"/>
    </source>
</evidence>
<feature type="binding site" evidence="8">
    <location>
        <begin position="216"/>
        <end position="217"/>
    </location>
    <ligand>
        <name>substrate</name>
    </ligand>
</feature>
<evidence type="ECO:0000256" key="9">
    <source>
        <dbReference type="PROSITE-ProRule" id="PRU10125"/>
    </source>
</evidence>
<feature type="active site" description="Proton donor" evidence="8">
    <location>
        <position position="77"/>
    </location>
</feature>
<dbReference type="Proteomes" id="UP000011820">
    <property type="component" value="Chromosome"/>
</dbReference>
<evidence type="ECO:0000256" key="8">
    <source>
        <dbReference type="HAMAP-Rule" id="MF_00197"/>
    </source>
</evidence>
<proteinExistence type="inferred from homology"/>
<keyword evidence="11" id="KW-1185">Reference proteome</keyword>
<dbReference type="HAMAP" id="MF_00197">
    <property type="entry name" value="DAP_epimerase"/>
    <property type="match status" value="1"/>
</dbReference>
<evidence type="ECO:0000256" key="4">
    <source>
        <dbReference type="ARBA" id="ARBA00022605"/>
    </source>
</evidence>
<comment type="catalytic activity">
    <reaction evidence="7 8">
        <text>(2S,6S)-2,6-diaminopimelate = meso-2,6-diaminopimelate</text>
        <dbReference type="Rhea" id="RHEA:15393"/>
        <dbReference type="ChEBI" id="CHEBI:57609"/>
        <dbReference type="ChEBI" id="CHEBI:57791"/>
        <dbReference type="EC" id="5.1.1.7"/>
    </reaction>
</comment>
<keyword evidence="6 8" id="KW-0413">Isomerase</keyword>
<dbReference type="Gene3D" id="3.10.310.10">
    <property type="entry name" value="Diaminopimelate Epimerase, Chain A, domain 1"/>
    <property type="match status" value="2"/>
</dbReference>
<feature type="binding site" evidence="8">
    <location>
        <position position="16"/>
    </location>
    <ligand>
        <name>substrate</name>
    </ligand>
</feature>
<dbReference type="RefSeq" id="WP_015452451.1">
    <property type="nucleotide sequence ID" value="NC_020549.1"/>
</dbReference>
<keyword evidence="5 8" id="KW-0457">Lysine biosynthesis</keyword>
<dbReference type="EMBL" id="CP004005">
    <property type="protein sequence ID" value="AGH16854.1"/>
    <property type="molecule type" value="Genomic_DNA"/>
</dbReference>
<dbReference type="PANTHER" id="PTHR31689">
    <property type="entry name" value="DIAMINOPIMELATE EPIMERASE, CHLOROPLASTIC"/>
    <property type="match status" value="1"/>
</dbReference>
<feature type="site" description="Could be important to modulate the pK values of the two catalytic cysteine residues" evidence="8">
    <location>
        <position position="216"/>
    </location>
</feature>
<comment type="similarity">
    <text evidence="2 8">Belongs to the diaminopimelate epimerase family.</text>
</comment>
<accession>A0ABM5NFI9</accession>
<evidence type="ECO:0000313" key="10">
    <source>
        <dbReference type="EMBL" id="AGH16854.1"/>
    </source>
</evidence>
<dbReference type="InterPro" id="IPR018510">
    <property type="entry name" value="DAP_epimerase_AS"/>
</dbReference>
<feature type="binding site" evidence="8">
    <location>
        <begin position="226"/>
        <end position="227"/>
    </location>
    <ligand>
        <name>substrate</name>
    </ligand>
</feature>
<evidence type="ECO:0000256" key="5">
    <source>
        <dbReference type="ARBA" id="ARBA00023154"/>
    </source>
</evidence>
<feature type="binding site" evidence="8">
    <location>
        <position position="198"/>
    </location>
    <ligand>
        <name>substrate</name>
    </ligand>
</feature>
<gene>
    <name evidence="8" type="primary">dapF</name>
    <name evidence="10" type="ORF">WSI_02420</name>
</gene>
<comment type="subunit">
    <text evidence="8">Homodimer.</text>
</comment>
<feature type="binding site" evidence="8">
    <location>
        <position position="164"/>
    </location>
    <ligand>
        <name>substrate</name>
    </ligand>
</feature>
<name>A0ABM5NFI9_LIBAS</name>
<dbReference type="PROSITE" id="PS01326">
    <property type="entry name" value="DAP_EPIMERASE"/>
    <property type="match status" value="1"/>
</dbReference>
<evidence type="ECO:0000313" key="11">
    <source>
        <dbReference type="Proteomes" id="UP000011820"/>
    </source>
</evidence>
<feature type="binding site" evidence="8">
    <location>
        <position position="68"/>
    </location>
    <ligand>
        <name>substrate</name>
    </ligand>
</feature>
<evidence type="ECO:0000256" key="3">
    <source>
        <dbReference type="ARBA" id="ARBA00013080"/>
    </source>
</evidence>
<keyword evidence="4 8" id="KW-0028">Amino-acid biosynthesis</keyword>
<comment type="function">
    <text evidence="8">Catalyzes the stereoinversion of LL-2,6-diaminopimelate (L,L-DAP) to meso-diaminopimelate (meso-DAP), a precursor of L-lysine and an essential component of the bacterial peptidoglycan.</text>
</comment>
<dbReference type="NCBIfam" id="TIGR00652">
    <property type="entry name" value="DapF"/>
    <property type="match status" value="1"/>
</dbReference>
<reference evidence="10 11" key="1">
    <citation type="journal article" date="2013" name="Genome Announc.">
        <title>Complete Genome Sequence of a Chinese Strain of 'Candidatus Liberibacter asiaticus'.</title>
        <authorList>
            <person name="Lin H."/>
            <person name="Han C.S."/>
            <person name="Liu B."/>
            <person name="Lou B."/>
            <person name="Bai X."/>
            <person name="Deng C."/>
            <person name="Civerolo E.L."/>
            <person name="Gupta G."/>
        </authorList>
    </citation>
    <scope>NUCLEOTIDE SEQUENCE [LARGE SCALE GENOMIC DNA]</scope>
    <source>
        <strain evidence="11">gxpsy</strain>
    </source>
</reference>
<feature type="binding site" evidence="8">
    <location>
        <position position="48"/>
    </location>
    <ligand>
        <name>substrate</name>
    </ligand>
</feature>
<keyword evidence="8" id="KW-0963">Cytoplasm</keyword>
<comment type="pathway">
    <text evidence="1 8">Amino-acid biosynthesis; L-lysine biosynthesis via DAP pathway; DL-2,6-diaminopimelate from LL-2,6-diaminopimelate: step 1/1.</text>
</comment>
<organism evidence="10 11">
    <name type="scientific">Candidatus Liberibacter asiaticus str. gxpsy</name>
    <dbReference type="NCBI Taxonomy" id="1174529"/>
    <lineage>
        <taxon>Bacteria</taxon>
        <taxon>Pseudomonadati</taxon>
        <taxon>Pseudomonadota</taxon>
        <taxon>Alphaproteobacteria</taxon>
        <taxon>Hyphomicrobiales</taxon>
        <taxon>Rhizobiaceae</taxon>
        <taxon>Liberibacter</taxon>
    </lineage>
</organism>
<evidence type="ECO:0000256" key="1">
    <source>
        <dbReference type="ARBA" id="ARBA00005196"/>
    </source>
</evidence>